<comment type="caution">
    <text evidence="1">The sequence shown here is derived from an EMBL/GenBank/DDBJ whole genome shotgun (WGS) entry which is preliminary data.</text>
</comment>
<name>A0A101SBA3_9ACTN</name>
<dbReference type="AlphaFoldDB" id="A0A101SBA3"/>
<dbReference type="EMBL" id="LMWU01000016">
    <property type="protein sequence ID" value="KUN70895.1"/>
    <property type="molecule type" value="Genomic_DNA"/>
</dbReference>
<gene>
    <name evidence="1" type="ORF">AQJ46_14640</name>
</gene>
<evidence type="ECO:0000313" key="2">
    <source>
        <dbReference type="Proteomes" id="UP000053669"/>
    </source>
</evidence>
<evidence type="ECO:0008006" key="3">
    <source>
        <dbReference type="Google" id="ProtNLM"/>
    </source>
</evidence>
<protein>
    <recommendedName>
        <fullName evidence="3">PBS lyase</fullName>
    </recommendedName>
</protein>
<dbReference type="SUPFAM" id="SSF48371">
    <property type="entry name" value="ARM repeat"/>
    <property type="match status" value="1"/>
</dbReference>
<dbReference type="InterPro" id="IPR011989">
    <property type="entry name" value="ARM-like"/>
</dbReference>
<accession>A0A101SBA3</accession>
<sequence length="197" mass="21330">MGTDAALLAQLSDRTSSRRRSAAKRLGRAADAAAGPALLDALRTEVEDPRTWETQYEMALGLGLCGYREAEPFLRELAGRPFTATMVYVAVGESVVRLADDPAGAVLWCLGQGPEMLADGALRAVAHLGLVPAEPVRDAILDFVERTPREHHLRYWPAVAAGRWPGRRARSYLRKCARGPREDVAEAARASLTRAAG</sequence>
<evidence type="ECO:0000313" key="1">
    <source>
        <dbReference type="EMBL" id="KUN70895.1"/>
    </source>
</evidence>
<dbReference type="Gene3D" id="1.25.10.10">
    <property type="entry name" value="Leucine-rich Repeat Variant"/>
    <property type="match status" value="1"/>
</dbReference>
<dbReference type="InterPro" id="IPR016024">
    <property type="entry name" value="ARM-type_fold"/>
</dbReference>
<reference evidence="1 2" key="1">
    <citation type="submission" date="2015-10" db="EMBL/GenBank/DDBJ databases">
        <title>Draft genome sequence of Streptomyces canus DSM 40017, type strain for the species Streptomyces canus.</title>
        <authorList>
            <person name="Ruckert C."/>
            <person name="Winkler A."/>
            <person name="Kalinowski J."/>
            <person name="Kampfer P."/>
            <person name="Glaeser S."/>
        </authorList>
    </citation>
    <scope>NUCLEOTIDE SEQUENCE [LARGE SCALE GENOMIC DNA]</scope>
    <source>
        <strain evidence="1 2">DSM 40017</strain>
    </source>
</reference>
<proteinExistence type="predicted"/>
<dbReference type="RefSeq" id="WP_059206015.1">
    <property type="nucleotide sequence ID" value="NZ_CP108995.1"/>
</dbReference>
<dbReference type="Proteomes" id="UP000053669">
    <property type="component" value="Unassembled WGS sequence"/>
</dbReference>
<organism evidence="1 2">
    <name type="scientific">Streptomyces canus</name>
    <dbReference type="NCBI Taxonomy" id="58343"/>
    <lineage>
        <taxon>Bacteria</taxon>
        <taxon>Bacillati</taxon>
        <taxon>Actinomycetota</taxon>
        <taxon>Actinomycetes</taxon>
        <taxon>Kitasatosporales</taxon>
        <taxon>Streptomycetaceae</taxon>
        <taxon>Streptomyces</taxon>
        <taxon>Streptomyces aurantiacus group</taxon>
    </lineage>
</organism>